<sequence>MIKDLARLTLWQRKRGRLRATADWHAQGVQTVVQLGDLIDGKNAASKDKKAAFQRVLEEFEGFPDVHHIIGNHDLYNLTKAELAAVFATTKRDPYYSFEPCSGWRGIILDSYELTVIGPDATKEAEAMLSASNPNDWRKPGVDFQTGLEGAMKRFVPYNGAVGDAQLKWLRAQLAEAHDAGQRVLVFVHIPLHPLAQQAAYRYTCLPWNYHAILSVLESTDAEVAAVFSGHDHSGGTTDHHFVWRGQERHIPHYSLRAAVEAEEPTCHATLVLSDAGLCIENAHACVRLLDAHKPSSHHS</sequence>
<dbReference type="InterPro" id="IPR029052">
    <property type="entry name" value="Metallo-depent_PP-like"/>
</dbReference>
<evidence type="ECO:0000259" key="1">
    <source>
        <dbReference type="Pfam" id="PF00149"/>
    </source>
</evidence>
<dbReference type="EMBL" id="BEYU01000005">
    <property type="protein sequence ID" value="GBG24184.1"/>
    <property type="molecule type" value="Genomic_DNA"/>
</dbReference>
<feature type="domain" description="Calcineurin-like phosphoesterase" evidence="1">
    <location>
        <begin position="27"/>
        <end position="234"/>
    </location>
</feature>
<gene>
    <name evidence="2" type="ORF">FCC1311_004022</name>
</gene>
<dbReference type="InParanoid" id="A0A2R5G945"/>
<dbReference type="InterPro" id="IPR004843">
    <property type="entry name" value="Calcineurin-like_PHP"/>
</dbReference>
<dbReference type="Gene3D" id="3.60.21.10">
    <property type="match status" value="1"/>
</dbReference>
<dbReference type="GO" id="GO:0047734">
    <property type="term" value="F:CDP-glycerol diphosphatase activity"/>
    <property type="evidence" value="ECO:0007669"/>
    <property type="project" value="TreeGrafter"/>
</dbReference>
<name>A0A2R5G945_9STRA</name>
<evidence type="ECO:0000313" key="2">
    <source>
        <dbReference type="EMBL" id="GBG24184.1"/>
    </source>
</evidence>
<dbReference type="GO" id="GO:0030145">
    <property type="term" value="F:manganese ion binding"/>
    <property type="evidence" value="ECO:0007669"/>
    <property type="project" value="TreeGrafter"/>
</dbReference>
<dbReference type="Proteomes" id="UP000241890">
    <property type="component" value="Unassembled WGS sequence"/>
</dbReference>
<comment type="caution">
    <text evidence="2">The sequence shown here is derived from an EMBL/GenBank/DDBJ whole genome shotgun (WGS) entry which is preliminary data.</text>
</comment>
<dbReference type="PANTHER" id="PTHR16509">
    <property type="match status" value="1"/>
</dbReference>
<dbReference type="PANTHER" id="PTHR16509:SF1">
    <property type="entry name" value="MANGANESE-DEPENDENT ADP-RIBOSE_CDP-ALCOHOL DIPHOSPHATASE"/>
    <property type="match status" value="1"/>
</dbReference>
<dbReference type="GO" id="GO:0008663">
    <property type="term" value="F:2',3'-cyclic-nucleotide 2'-phosphodiesterase activity"/>
    <property type="evidence" value="ECO:0007669"/>
    <property type="project" value="TreeGrafter"/>
</dbReference>
<dbReference type="Pfam" id="PF00149">
    <property type="entry name" value="Metallophos"/>
    <property type="match status" value="1"/>
</dbReference>
<dbReference type="OrthoDB" id="9675250at2759"/>
<dbReference type="SUPFAM" id="SSF56300">
    <property type="entry name" value="Metallo-dependent phosphatases"/>
    <property type="match status" value="1"/>
</dbReference>
<keyword evidence="3" id="KW-1185">Reference proteome</keyword>
<organism evidence="2 3">
    <name type="scientific">Hondaea fermentalgiana</name>
    <dbReference type="NCBI Taxonomy" id="2315210"/>
    <lineage>
        <taxon>Eukaryota</taxon>
        <taxon>Sar</taxon>
        <taxon>Stramenopiles</taxon>
        <taxon>Bigyra</taxon>
        <taxon>Labyrinthulomycetes</taxon>
        <taxon>Thraustochytrida</taxon>
        <taxon>Thraustochytriidae</taxon>
        <taxon>Hondaea</taxon>
    </lineage>
</organism>
<proteinExistence type="predicted"/>
<dbReference type="AlphaFoldDB" id="A0A2R5G945"/>
<protein>
    <submittedName>
        <fullName evidence="2">Manganese-dependent ADP-ribose/CDP-alcohol diphosphatase</fullName>
    </submittedName>
</protein>
<evidence type="ECO:0000313" key="3">
    <source>
        <dbReference type="Proteomes" id="UP000241890"/>
    </source>
</evidence>
<accession>A0A2R5G945</accession>
<reference evidence="2 3" key="1">
    <citation type="submission" date="2017-12" db="EMBL/GenBank/DDBJ databases">
        <title>Sequencing, de novo assembly and annotation of complete genome of a new Thraustochytrid species, strain FCC1311.</title>
        <authorList>
            <person name="Sedici K."/>
            <person name="Godart F."/>
            <person name="Aiese Cigliano R."/>
            <person name="Sanseverino W."/>
            <person name="Barakat M."/>
            <person name="Ortet P."/>
            <person name="Marechal E."/>
            <person name="Cagnac O."/>
            <person name="Amato A."/>
        </authorList>
    </citation>
    <scope>NUCLEOTIDE SEQUENCE [LARGE SCALE GENOMIC DNA]</scope>
</reference>
<dbReference type="GO" id="GO:0047631">
    <property type="term" value="F:ADP-ribose diphosphatase activity"/>
    <property type="evidence" value="ECO:0007669"/>
    <property type="project" value="TreeGrafter"/>
</dbReference>